<evidence type="ECO:0000256" key="4">
    <source>
        <dbReference type="ARBA" id="ARBA00022679"/>
    </source>
</evidence>
<evidence type="ECO:0000259" key="5">
    <source>
        <dbReference type="Pfam" id="PF00535"/>
    </source>
</evidence>
<evidence type="ECO:0000256" key="2">
    <source>
        <dbReference type="ARBA" id="ARBA00006739"/>
    </source>
</evidence>
<dbReference type="GO" id="GO:0016757">
    <property type="term" value="F:glycosyltransferase activity"/>
    <property type="evidence" value="ECO:0007669"/>
    <property type="project" value="UniProtKB-KW"/>
</dbReference>
<dbReference type="RefSeq" id="WP_067684828.1">
    <property type="nucleotide sequence ID" value="NZ_LLZH01000008.1"/>
</dbReference>
<keyword evidence="4 7" id="KW-0808">Transferase</keyword>
<dbReference type="InterPro" id="IPR029044">
    <property type="entry name" value="Nucleotide-diphossugar_trans"/>
</dbReference>
<keyword evidence="8" id="KW-1185">Reference proteome</keyword>
<dbReference type="InterPro" id="IPR027791">
    <property type="entry name" value="Galactosyl_T_C"/>
</dbReference>
<dbReference type="Pfam" id="PF00535">
    <property type="entry name" value="Glycos_transf_2"/>
    <property type="match status" value="1"/>
</dbReference>
<comment type="pathway">
    <text evidence="1">Cell wall biogenesis; cell wall polysaccharide biosynthesis.</text>
</comment>
<keyword evidence="3" id="KW-0328">Glycosyltransferase</keyword>
<feature type="domain" description="Glycosyltransferase 2-like" evidence="5">
    <location>
        <begin position="31"/>
        <end position="142"/>
    </location>
</feature>
<dbReference type="AlphaFoldDB" id="A0A0X3VCF9"/>
<dbReference type="OrthoDB" id="4120491at2"/>
<gene>
    <name evidence="7" type="ORF">ADL15_02800</name>
</gene>
<evidence type="ECO:0000313" key="7">
    <source>
        <dbReference type="EMBL" id="KUL41952.1"/>
    </source>
</evidence>
<sequence length="436" mass="46355">MVTTPPPGRSVPGNRWDLLDGLVPARPPTVSVVVVHYRQQAELDRTLAALHRQTHPADRTEIIVVDDGSPEPPRVPDGVRLLCQADEGFRVAAARNLGASVATGDVLCFLDADTVPEPGYLTAITRLPALAPEAVVAGRRRHADLAGLPVDAPVDVAGPAGALPEPQWLRDAYRLNHDLLDADDRSYRYVIGAALACSRWFFHRVGGFDEQFRTYGGEDWEWVYRAWLAGAVLAHAADAVAWHDGPDWAGRDVDDPARRARKDAETLLLADRIPVAGSRGYGLRSAGPDVVIRLGTAPSPVAAYVCVDSLLAALPAATVHVPAEFAGLFTADQRVTSGPAGPDPRTRVVIDVPAAVRADRVADLLRDAVSAVGVGTLGTVLLGPSPAPTIRVDSARARARRDTWGEEMFETHVHADAGPAVLDADPGLAGYLGGWA</sequence>
<dbReference type="Pfam" id="PF02709">
    <property type="entry name" value="Glyco_transf_7C"/>
    <property type="match status" value="1"/>
</dbReference>
<dbReference type="Gene3D" id="3.90.550.10">
    <property type="entry name" value="Spore Coat Polysaccharide Biosynthesis Protein SpsA, Chain A"/>
    <property type="match status" value="1"/>
</dbReference>
<reference evidence="7 8" key="1">
    <citation type="submission" date="2015-10" db="EMBL/GenBank/DDBJ databases">
        <authorList>
            <person name="Gilbert D.G."/>
        </authorList>
    </citation>
    <scope>NUCLEOTIDE SEQUENCE [LARGE SCALE GENOMIC DNA]</scope>
    <source>
        <strain evidence="7 8">NRRL B-16712</strain>
    </source>
</reference>
<name>A0A0X3VCF9_9ACTN</name>
<organism evidence="7 8">
    <name type="scientific">Actinoplanes awajinensis subsp. mycoplanecinus</name>
    <dbReference type="NCBI Taxonomy" id="135947"/>
    <lineage>
        <taxon>Bacteria</taxon>
        <taxon>Bacillati</taxon>
        <taxon>Actinomycetota</taxon>
        <taxon>Actinomycetes</taxon>
        <taxon>Micromonosporales</taxon>
        <taxon>Micromonosporaceae</taxon>
        <taxon>Actinoplanes</taxon>
    </lineage>
</organism>
<accession>A0A0X3VCF9</accession>
<dbReference type="PANTHER" id="PTHR43179">
    <property type="entry name" value="RHAMNOSYLTRANSFERASE WBBL"/>
    <property type="match status" value="1"/>
</dbReference>
<dbReference type="Proteomes" id="UP000053244">
    <property type="component" value="Unassembled WGS sequence"/>
</dbReference>
<evidence type="ECO:0000256" key="1">
    <source>
        <dbReference type="ARBA" id="ARBA00004776"/>
    </source>
</evidence>
<feature type="domain" description="Galactosyltransferase C-terminal" evidence="6">
    <location>
        <begin position="186"/>
        <end position="230"/>
    </location>
</feature>
<proteinExistence type="inferred from homology"/>
<comment type="similarity">
    <text evidence="2">Belongs to the glycosyltransferase 2 family.</text>
</comment>
<evidence type="ECO:0000256" key="3">
    <source>
        <dbReference type="ARBA" id="ARBA00022676"/>
    </source>
</evidence>
<evidence type="ECO:0000313" key="8">
    <source>
        <dbReference type="Proteomes" id="UP000053244"/>
    </source>
</evidence>
<comment type="caution">
    <text evidence="7">The sequence shown here is derived from an EMBL/GenBank/DDBJ whole genome shotgun (WGS) entry which is preliminary data.</text>
</comment>
<dbReference type="InterPro" id="IPR001173">
    <property type="entry name" value="Glyco_trans_2-like"/>
</dbReference>
<protein>
    <submittedName>
        <fullName evidence="7">Glycosyltransferase</fullName>
    </submittedName>
</protein>
<dbReference type="SUPFAM" id="SSF53448">
    <property type="entry name" value="Nucleotide-diphospho-sugar transferases"/>
    <property type="match status" value="1"/>
</dbReference>
<dbReference type="PANTHER" id="PTHR43179:SF12">
    <property type="entry name" value="GALACTOFURANOSYLTRANSFERASE GLFT2"/>
    <property type="match status" value="1"/>
</dbReference>
<evidence type="ECO:0000259" key="6">
    <source>
        <dbReference type="Pfam" id="PF02709"/>
    </source>
</evidence>
<dbReference type="EMBL" id="LLZH01000008">
    <property type="protein sequence ID" value="KUL41952.1"/>
    <property type="molecule type" value="Genomic_DNA"/>
</dbReference>